<feature type="region of interest" description="Disordered" evidence="6">
    <location>
        <begin position="328"/>
        <end position="384"/>
    </location>
</feature>
<evidence type="ECO:0000256" key="5">
    <source>
        <dbReference type="ARBA" id="ARBA00023136"/>
    </source>
</evidence>
<dbReference type="EMBL" id="BDSP01000207">
    <property type="protein sequence ID" value="GAX24251.1"/>
    <property type="molecule type" value="Genomic_DNA"/>
</dbReference>
<feature type="transmembrane region" description="Helical" evidence="7">
    <location>
        <begin position="303"/>
        <end position="321"/>
    </location>
</feature>
<evidence type="ECO:0000313" key="9">
    <source>
        <dbReference type="EMBL" id="GAX24251.1"/>
    </source>
</evidence>
<feature type="transmembrane region" description="Helical" evidence="7">
    <location>
        <begin position="265"/>
        <end position="283"/>
    </location>
</feature>
<organism evidence="9 10">
    <name type="scientific">Fistulifera solaris</name>
    <name type="common">Oleaginous diatom</name>
    <dbReference type="NCBI Taxonomy" id="1519565"/>
    <lineage>
        <taxon>Eukaryota</taxon>
        <taxon>Sar</taxon>
        <taxon>Stramenopiles</taxon>
        <taxon>Ochrophyta</taxon>
        <taxon>Bacillariophyta</taxon>
        <taxon>Bacillariophyceae</taxon>
        <taxon>Bacillariophycidae</taxon>
        <taxon>Naviculales</taxon>
        <taxon>Naviculaceae</taxon>
        <taxon>Fistulifera</taxon>
    </lineage>
</organism>
<evidence type="ECO:0000256" key="7">
    <source>
        <dbReference type="SAM" id="Phobius"/>
    </source>
</evidence>
<feature type="transmembrane region" description="Helical" evidence="7">
    <location>
        <begin position="165"/>
        <end position="186"/>
    </location>
</feature>
<name>A0A1Z5KDS1_FISSO</name>
<dbReference type="InParanoid" id="A0A1Z5KDS1"/>
<keyword evidence="10" id="KW-1185">Reference proteome</keyword>
<feature type="chain" id="PRO_5012961495" description="Serine incorporator 3" evidence="8">
    <location>
        <begin position="20"/>
        <end position="459"/>
    </location>
</feature>
<evidence type="ECO:0000256" key="4">
    <source>
        <dbReference type="ARBA" id="ARBA00022989"/>
    </source>
</evidence>
<feature type="transmembrane region" description="Helical" evidence="7">
    <location>
        <begin position="430"/>
        <end position="453"/>
    </location>
</feature>
<dbReference type="InterPro" id="IPR005016">
    <property type="entry name" value="TDE1/TMS"/>
</dbReference>
<comment type="similarity">
    <text evidence="2">Belongs to the TDE1 family.</text>
</comment>
<feature type="signal peptide" evidence="8">
    <location>
        <begin position="1"/>
        <end position="19"/>
    </location>
</feature>
<feature type="transmembrane region" description="Helical" evidence="7">
    <location>
        <begin position="104"/>
        <end position="124"/>
    </location>
</feature>
<sequence>MATIAVCLTTSVSWCFCQACSSLFSSCCGNDKLSTVPPSATSGRKRSVALLILSIGLSLAFQYGIADQIVSSTANNLLTDAWLDGCEGLSTDLEKVCVGNNGNFRVSCATFIFFCLAGVAAVLKPTANREAWPAKYTLYLFMVLISAFIPNEPLFASIFLNVARIGGVIFIIAQQLIILDMAYNWNDSWVTKSNEAEAEQAGTGKNWLRAILCACGINYVFSFGMLIYMFMEFTGCPSNNAFIAMTLILSVMVHAAQLSGDEGSLLSSSLLMAWSCFLCYSAVARNPNEACNPNLGQDETLTIFLGVIVTFISLAWAGWSYTAEDKFNPDRNTSRGDKNKLPENTGNTGSEGERRNVTGVVTGDDETEKNNDEGTSTQGDGDPRKFSNSWRLNFVLASVTCWKSVVLTRWGEISGDGTIVDSSTGRISMWMIIASQWLVLSLYVWTLIAPRLFPNRDFS</sequence>
<evidence type="ECO:0008006" key="11">
    <source>
        <dbReference type="Google" id="ProtNLM"/>
    </source>
</evidence>
<keyword evidence="3 7" id="KW-0812">Transmembrane</keyword>
<dbReference type="Pfam" id="PF03348">
    <property type="entry name" value="Serinc"/>
    <property type="match status" value="1"/>
</dbReference>
<feature type="transmembrane region" description="Helical" evidence="7">
    <location>
        <begin position="136"/>
        <end position="159"/>
    </location>
</feature>
<feature type="transmembrane region" description="Helical" evidence="7">
    <location>
        <begin position="241"/>
        <end position="258"/>
    </location>
</feature>
<proteinExistence type="inferred from homology"/>
<feature type="compositionally biased region" description="Basic and acidic residues" evidence="6">
    <location>
        <begin position="328"/>
        <end position="341"/>
    </location>
</feature>
<evidence type="ECO:0000256" key="1">
    <source>
        <dbReference type="ARBA" id="ARBA00004141"/>
    </source>
</evidence>
<evidence type="ECO:0000313" key="10">
    <source>
        <dbReference type="Proteomes" id="UP000198406"/>
    </source>
</evidence>
<evidence type="ECO:0000256" key="6">
    <source>
        <dbReference type="SAM" id="MobiDB-lite"/>
    </source>
</evidence>
<comment type="subcellular location">
    <subcellularLocation>
        <location evidence="1">Membrane</location>
        <topology evidence="1">Multi-pass membrane protein</topology>
    </subcellularLocation>
</comment>
<dbReference type="GO" id="GO:0016020">
    <property type="term" value="C:membrane"/>
    <property type="evidence" value="ECO:0007669"/>
    <property type="project" value="UniProtKB-SubCell"/>
</dbReference>
<feature type="transmembrane region" description="Helical" evidence="7">
    <location>
        <begin position="48"/>
        <end position="66"/>
    </location>
</feature>
<keyword evidence="8" id="KW-0732">Signal</keyword>
<keyword evidence="5 7" id="KW-0472">Membrane</keyword>
<evidence type="ECO:0000256" key="8">
    <source>
        <dbReference type="SAM" id="SignalP"/>
    </source>
</evidence>
<keyword evidence="4 7" id="KW-1133">Transmembrane helix</keyword>
<dbReference type="Proteomes" id="UP000198406">
    <property type="component" value="Unassembled WGS sequence"/>
</dbReference>
<comment type="caution">
    <text evidence="9">The sequence shown here is derived from an EMBL/GenBank/DDBJ whole genome shotgun (WGS) entry which is preliminary data.</text>
</comment>
<reference evidence="9 10" key="1">
    <citation type="journal article" date="2015" name="Plant Cell">
        <title>Oil accumulation by the oleaginous diatom Fistulifera solaris as revealed by the genome and transcriptome.</title>
        <authorList>
            <person name="Tanaka T."/>
            <person name="Maeda Y."/>
            <person name="Veluchamy A."/>
            <person name="Tanaka M."/>
            <person name="Abida H."/>
            <person name="Marechal E."/>
            <person name="Bowler C."/>
            <person name="Muto M."/>
            <person name="Sunaga Y."/>
            <person name="Tanaka M."/>
            <person name="Yoshino T."/>
            <person name="Taniguchi T."/>
            <person name="Fukuda Y."/>
            <person name="Nemoto M."/>
            <person name="Matsumoto M."/>
            <person name="Wong P.S."/>
            <person name="Aburatani S."/>
            <person name="Fujibuchi W."/>
        </authorList>
    </citation>
    <scope>NUCLEOTIDE SEQUENCE [LARGE SCALE GENOMIC DNA]</scope>
    <source>
        <strain evidence="9 10">JPCC DA0580</strain>
    </source>
</reference>
<dbReference type="OrthoDB" id="5963193at2759"/>
<feature type="transmembrane region" description="Helical" evidence="7">
    <location>
        <begin position="207"/>
        <end position="229"/>
    </location>
</feature>
<dbReference type="PANTHER" id="PTHR10383:SF9">
    <property type="entry name" value="SERINE INCORPORATOR, ISOFORM F"/>
    <property type="match status" value="1"/>
</dbReference>
<accession>A0A1Z5KDS1</accession>
<gene>
    <name evidence="9" type="ORF">FisN_4Lh048</name>
</gene>
<dbReference type="AlphaFoldDB" id="A0A1Z5KDS1"/>
<evidence type="ECO:0000256" key="2">
    <source>
        <dbReference type="ARBA" id="ARBA00006665"/>
    </source>
</evidence>
<evidence type="ECO:0000256" key="3">
    <source>
        <dbReference type="ARBA" id="ARBA00022692"/>
    </source>
</evidence>
<dbReference type="PANTHER" id="PTHR10383">
    <property type="entry name" value="SERINE INCORPORATOR"/>
    <property type="match status" value="1"/>
</dbReference>
<protein>
    <recommendedName>
        <fullName evidence="11">Serine incorporator 3</fullName>
    </recommendedName>
</protein>